<dbReference type="InterPro" id="IPR007767">
    <property type="entry name" value="DUF684"/>
</dbReference>
<dbReference type="eggNOG" id="ENOG502TJF9">
    <property type="taxonomic scope" value="Eukaryota"/>
</dbReference>
<dbReference type="PANTHER" id="PTHR31464:SF4">
    <property type="entry name" value="DUF4242 DOMAIN-CONTAINING PROTEIN-RELATED"/>
    <property type="match status" value="1"/>
</dbReference>
<sequence>MSTILVADTISTESIYSTVCYEHVATTHGTNNFLVVSKAAVPAGPAQAPGDAAVFRISRIFPVFPVFLTGKNFPKGLPRTTLMSIKTLNSFFSDCVQGALSIFTGAMEIGMVVFFPEGTVICGLLAATAGLCSTLIDVFHSKPDPVAEELKILTQKIKELDKKVTERYKEMKLFITENKFSNDIIGEVSVLKNFLHDFLTEYTSDSLSNLAVAYEMNSPLDIAYTLMSLLSQRSTNPLIMAMEKNSSKVTFETWEKTIQTILSDLLVLESLCCGLLKNKKKYGTHRLLELVDEVTAGLKDLRSYYKIDQIGYWKEVNDWLGPWLLTENYRLTHSEKADAIKKKLESYLTSDSFYILVFNEAEWETDYYYHCVNYKDQVIGVWNQRGCNIIIYRSKKGNDMAQLEYDNSKREVKACMQEKLKKTGNLENITKTQLVDMKYVRPDGLICLVDESKDLEVRSVNCTGHQWGPGWWERVDIDSGDQHSVKTLVVGLP</sequence>
<protein>
    <submittedName>
        <fullName evidence="1">Uncharacterized protein</fullName>
    </submittedName>
</protein>
<gene>
    <name evidence="1" type="ORF">CAEBREN_09107</name>
</gene>
<dbReference type="AlphaFoldDB" id="G0NXE5"/>
<dbReference type="InParanoid" id="G0NXE5"/>
<reference evidence="2" key="1">
    <citation type="submission" date="2011-07" db="EMBL/GenBank/DDBJ databases">
        <authorList>
            <consortium name="Caenorhabditis brenneri Sequencing and Analysis Consortium"/>
            <person name="Wilson R.K."/>
        </authorList>
    </citation>
    <scope>NUCLEOTIDE SEQUENCE [LARGE SCALE GENOMIC DNA]</scope>
    <source>
        <strain evidence="2">PB2801</strain>
    </source>
</reference>
<dbReference type="STRING" id="135651.G0NXE5"/>
<dbReference type="HOGENOM" id="CLU_040461_1_1_1"/>
<organism evidence="2">
    <name type="scientific">Caenorhabditis brenneri</name>
    <name type="common">Nematode worm</name>
    <dbReference type="NCBI Taxonomy" id="135651"/>
    <lineage>
        <taxon>Eukaryota</taxon>
        <taxon>Metazoa</taxon>
        <taxon>Ecdysozoa</taxon>
        <taxon>Nematoda</taxon>
        <taxon>Chromadorea</taxon>
        <taxon>Rhabditida</taxon>
        <taxon>Rhabditina</taxon>
        <taxon>Rhabditomorpha</taxon>
        <taxon>Rhabditoidea</taxon>
        <taxon>Rhabditidae</taxon>
        <taxon>Peloderinae</taxon>
        <taxon>Caenorhabditis</taxon>
    </lineage>
</organism>
<evidence type="ECO:0000313" key="2">
    <source>
        <dbReference type="Proteomes" id="UP000008068"/>
    </source>
</evidence>
<dbReference type="Pfam" id="PF05075">
    <property type="entry name" value="DUF684"/>
    <property type="match status" value="1"/>
</dbReference>
<evidence type="ECO:0000313" key="1">
    <source>
        <dbReference type="EMBL" id="EGT39497.1"/>
    </source>
</evidence>
<dbReference type="OrthoDB" id="5789346at2759"/>
<dbReference type="EMBL" id="GL379971">
    <property type="protein sequence ID" value="EGT39497.1"/>
    <property type="molecule type" value="Genomic_DNA"/>
</dbReference>
<accession>G0NXE5</accession>
<name>G0NXE5_CAEBE</name>
<keyword evidence="2" id="KW-1185">Reference proteome</keyword>
<proteinExistence type="predicted"/>
<dbReference type="PANTHER" id="PTHR31464">
    <property type="entry name" value="PROTEIN CBG01266"/>
    <property type="match status" value="1"/>
</dbReference>
<dbReference type="Proteomes" id="UP000008068">
    <property type="component" value="Unassembled WGS sequence"/>
</dbReference>